<dbReference type="SUPFAM" id="SSF52518">
    <property type="entry name" value="Thiamin diphosphate-binding fold (THDP-binding)"/>
    <property type="match status" value="2"/>
</dbReference>
<dbReference type="InterPro" id="IPR005475">
    <property type="entry name" value="Transketolase-like_Pyr-bd"/>
</dbReference>
<feature type="binding site" evidence="12">
    <location>
        <position position="459"/>
    </location>
    <ligand>
        <name>thiamine diphosphate</name>
        <dbReference type="ChEBI" id="CHEBI:58937"/>
    </ligand>
</feature>
<evidence type="ECO:0000256" key="7">
    <source>
        <dbReference type="ARBA" id="ARBA00022842"/>
    </source>
</evidence>
<evidence type="ECO:0000256" key="10">
    <source>
        <dbReference type="PIRSR" id="PIRSR605478-1"/>
    </source>
</evidence>
<evidence type="ECO:0000256" key="4">
    <source>
        <dbReference type="ARBA" id="ARBA00013152"/>
    </source>
</evidence>
<evidence type="ECO:0000256" key="1">
    <source>
        <dbReference type="ARBA" id="ARBA00001941"/>
    </source>
</evidence>
<evidence type="ECO:0000256" key="5">
    <source>
        <dbReference type="ARBA" id="ARBA00022679"/>
    </source>
</evidence>
<dbReference type="InterPro" id="IPR029061">
    <property type="entry name" value="THDP-binding"/>
</dbReference>
<comment type="cofactor">
    <cofactor evidence="13">
        <name>Mg(2+)</name>
        <dbReference type="ChEBI" id="CHEBI:18420"/>
    </cofactor>
    <text evidence="13">Binds 1 Mg(2+) ion per subunit. Can also utilize other divalent metal cations, such as Ca(2+), Mn(2+) and Co(2+).</text>
</comment>
<protein>
    <recommendedName>
        <fullName evidence="4 15">Transketolase</fullName>
        <ecNumber evidence="4 15">2.2.1.1</ecNumber>
    </recommendedName>
</protein>
<dbReference type="FunFam" id="3.40.50.970:FF:000004">
    <property type="entry name" value="Transketolase"/>
    <property type="match status" value="1"/>
</dbReference>
<reference evidence="17" key="1">
    <citation type="submission" date="2022-07" db="EMBL/GenBank/DDBJ databases">
        <title>Genome Sequence of Physisporinus lineatus.</title>
        <authorList>
            <person name="Buettner E."/>
        </authorList>
    </citation>
    <scope>NUCLEOTIDE SEQUENCE</scope>
    <source>
        <strain evidence="17">VT162</strain>
    </source>
</reference>
<evidence type="ECO:0000256" key="15">
    <source>
        <dbReference type="RuleBase" id="RU004996"/>
    </source>
</evidence>
<comment type="similarity">
    <text evidence="2 15">Belongs to the transketolase family.</text>
</comment>
<dbReference type="InterPro" id="IPR033247">
    <property type="entry name" value="Transketolase_fam"/>
</dbReference>
<dbReference type="Pfam" id="PF22613">
    <property type="entry name" value="Transketolase_C_1"/>
    <property type="match status" value="1"/>
</dbReference>
<comment type="subunit">
    <text evidence="3 15">Homodimer.</text>
</comment>
<comment type="cofactor">
    <cofactor evidence="15">
        <name>Mg(2+)</name>
        <dbReference type="ChEBI" id="CHEBI:18420"/>
    </cofactor>
    <cofactor evidence="15">
        <name>Ca(2+)</name>
        <dbReference type="ChEBI" id="CHEBI:29108"/>
    </cofactor>
    <cofactor evidence="15">
        <name>Mn(2+)</name>
        <dbReference type="ChEBI" id="CHEBI:29035"/>
    </cofactor>
    <cofactor evidence="15">
        <name>Co(2+)</name>
        <dbReference type="ChEBI" id="CHEBI:48828"/>
    </cofactor>
    <text evidence="15">Binds 1 Mg(2+) ion per subunit. Can also utilize other divalent metal cations, such as Ca(2+), Mn(2+) and Co(2+).</text>
</comment>
<keyword evidence="7 13" id="KW-0460">Magnesium</keyword>
<feature type="binding site" evidence="11">
    <location>
        <position position="542"/>
    </location>
    <ligand>
        <name>substrate</name>
    </ligand>
</feature>
<evidence type="ECO:0000256" key="3">
    <source>
        <dbReference type="ARBA" id="ARBA00011738"/>
    </source>
</evidence>
<feature type="binding site" evidence="11">
    <location>
        <position position="495"/>
    </location>
    <ligand>
        <name>substrate</name>
    </ligand>
</feature>
<keyword evidence="6 13" id="KW-0479">Metal-binding</keyword>
<evidence type="ECO:0000256" key="13">
    <source>
        <dbReference type="PIRSR" id="PIRSR605478-4"/>
    </source>
</evidence>
<comment type="catalytic activity">
    <reaction evidence="9 15">
        <text>D-sedoheptulose 7-phosphate + D-glyceraldehyde 3-phosphate = aldehydo-D-ribose 5-phosphate + D-xylulose 5-phosphate</text>
        <dbReference type="Rhea" id="RHEA:10508"/>
        <dbReference type="ChEBI" id="CHEBI:57483"/>
        <dbReference type="ChEBI" id="CHEBI:57737"/>
        <dbReference type="ChEBI" id="CHEBI:58273"/>
        <dbReference type="ChEBI" id="CHEBI:59776"/>
        <dbReference type="EC" id="2.2.1.1"/>
    </reaction>
</comment>
<dbReference type="InterPro" id="IPR005478">
    <property type="entry name" value="Transketolase_bac-like"/>
</dbReference>
<dbReference type="PROSITE" id="PS00801">
    <property type="entry name" value="TRANSKETOLASE_1"/>
    <property type="match status" value="1"/>
</dbReference>
<dbReference type="Gene3D" id="3.40.50.970">
    <property type="match status" value="2"/>
</dbReference>
<gene>
    <name evidence="17" type="ORF">NLI96_g11397</name>
</gene>
<dbReference type="InterPro" id="IPR009014">
    <property type="entry name" value="Transketo_C/PFOR_II"/>
</dbReference>
<feature type="binding site" evidence="12">
    <location>
        <begin position="137"/>
        <end position="139"/>
    </location>
    <ligand>
        <name>thiamine diphosphate</name>
        <dbReference type="ChEBI" id="CHEBI:58937"/>
    </ligand>
</feature>
<comment type="caution">
    <text evidence="17">The sequence shown here is derived from an EMBL/GenBank/DDBJ whole genome shotgun (WGS) entry which is preliminary data.</text>
</comment>
<feature type="binding site" evidence="11">
    <location>
        <position position="401"/>
    </location>
    <ligand>
        <name>substrate</name>
    </ligand>
</feature>
<comment type="function">
    <text evidence="15">Catalyzes the transfer of a two-carbon ketol group from a ketose donor to an aldose acceptor, via a covalent intermediate with the cofactor thiamine pyrophosphate.</text>
</comment>
<feature type="binding site" evidence="11">
    <location>
        <position position="483"/>
    </location>
    <ligand>
        <name>substrate</name>
    </ligand>
</feature>
<evidence type="ECO:0000259" key="16">
    <source>
        <dbReference type="SMART" id="SM00861"/>
    </source>
</evidence>
<dbReference type="PANTHER" id="PTHR43522">
    <property type="entry name" value="TRANSKETOLASE"/>
    <property type="match status" value="1"/>
</dbReference>
<dbReference type="AlphaFoldDB" id="A0AAD5UWQ5"/>
<feature type="binding site" evidence="12">
    <location>
        <position position="279"/>
    </location>
    <ligand>
        <name>thiamine diphosphate</name>
        <dbReference type="ChEBI" id="CHEBI:58937"/>
    </ligand>
</feature>
<feature type="binding site" evidence="11">
    <location>
        <position position="374"/>
    </location>
    <ligand>
        <name>substrate</name>
    </ligand>
</feature>
<organism evidence="17 18">
    <name type="scientific">Meripilus lineatus</name>
    <dbReference type="NCBI Taxonomy" id="2056292"/>
    <lineage>
        <taxon>Eukaryota</taxon>
        <taxon>Fungi</taxon>
        <taxon>Dikarya</taxon>
        <taxon>Basidiomycota</taxon>
        <taxon>Agaricomycotina</taxon>
        <taxon>Agaricomycetes</taxon>
        <taxon>Polyporales</taxon>
        <taxon>Meripilaceae</taxon>
        <taxon>Meripilus</taxon>
    </lineage>
</organism>
<name>A0AAD5UWQ5_9APHY</name>
<dbReference type="GO" id="GO:0004802">
    <property type="term" value="F:transketolase activity"/>
    <property type="evidence" value="ECO:0007669"/>
    <property type="project" value="UniProtKB-EC"/>
</dbReference>
<dbReference type="FunFam" id="3.40.50.920:FF:000003">
    <property type="entry name" value="Transketolase"/>
    <property type="match status" value="1"/>
</dbReference>
<keyword evidence="8 12" id="KW-0786">Thiamine pyrophosphate</keyword>
<accession>A0AAD5UWQ5</accession>
<dbReference type="GO" id="GO:0006098">
    <property type="term" value="P:pentose-phosphate shunt"/>
    <property type="evidence" value="ECO:0007669"/>
    <property type="project" value="TreeGrafter"/>
</dbReference>
<evidence type="ECO:0000256" key="12">
    <source>
        <dbReference type="PIRSR" id="PIRSR605478-3"/>
    </source>
</evidence>
<dbReference type="GO" id="GO:0005829">
    <property type="term" value="C:cytosol"/>
    <property type="evidence" value="ECO:0007669"/>
    <property type="project" value="TreeGrafter"/>
</dbReference>
<dbReference type="InterPro" id="IPR049557">
    <property type="entry name" value="Transketolase_CS"/>
</dbReference>
<evidence type="ECO:0000256" key="9">
    <source>
        <dbReference type="ARBA" id="ARBA00049473"/>
    </source>
</evidence>
<dbReference type="FunFam" id="3.40.50.970:FF:000003">
    <property type="entry name" value="Transketolase"/>
    <property type="match status" value="1"/>
</dbReference>
<evidence type="ECO:0000256" key="11">
    <source>
        <dbReference type="PIRSR" id="PIRSR605478-2"/>
    </source>
</evidence>
<feature type="binding site" evidence="13">
    <location>
        <position position="178"/>
    </location>
    <ligand>
        <name>Mg(2+)</name>
        <dbReference type="ChEBI" id="CHEBI:18420"/>
    </ligand>
</feature>
<keyword evidence="5 15" id="KW-0808">Transferase</keyword>
<dbReference type="SUPFAM" id="SSF52922">
    <property type="entry name" value="TK C-terminal domain-like"/>
    <property type="match status" value="1"/>
</dbReference>
<dbReference type="InterPro" id="IPR005474">
    <property type="entry name" value="Transketolase_N"/>
</dbReference>
<dbReference type="CDD" id="cd02012">
    <property type="entry name" value="TPP_TK"/>
    <property type="match status" value="1"/>
</dbReference>
<feature type="binding site" evidence="12">
    <location>
        <position position="179"/>
    </location>
    <ligand>
        <name>thiamine diphosphate</name>
        <dbReference type="ChEBI" id="CHEBI:58937"/>
    </ligand>
</feature>
<evidence type="ECO:0000256" key="6">
    <source>
        <dbReference type="ARBA" id="ARBA00022723"/>
    </source>
</evidence>
<dbReference type="NCBIfam" id="TIGR00232">
    <property type="entry name" value="tktlase_bact"/>
    <property type="match status" value="1"/>
</dbReference>
<dbReference type="PROSITE" id="PS00802">
    <property type="entry name" value="TRANSKETOLASE_2"/>
    <property type="match status" value="1"/>
</dbReference>
<dbReference type="CDD" id="cd07033">
    <property type="entry name" value="TPP_PYR_DXS_TK_like"/>
    <property type="match status" value="1"/>
</dbReference>
<dbReference type="Gene3D" id="3.40.50.920">
    <property type="match status" value="1"/>
</dbReference>
<dbReference type="EC" id="2.2.1.1" evidence="4 15"/>
<dbReference type="GO" id="GO:0046872">
    <property type="term" value="F:metal ion binding"/>
    <property type="evidence" value="ECO:0007669"/>
    <property type="project" value="UniProtKB-KW"/>
</dbReference>
<feature type="active site" description="Proton donor" evidence="10">
    <location>
        <position position="433"/>
    </location>
</feature>
<dbReference type="SMART" id="SM00861">
    <property type="entry name" value="Transket_pyr"/>
    <property type="match status" value="1"/>
</dbReference>
<dbReference type="Proteomes" id="UP001212997">
    <property type="component" value="Unassembled WGS sequence"/>
</dbReference>
<proteinExistence type="inferred from homology"/>
<dbReference type="InterPro" id="IPR020826">
    <property type="entry name" value="Transketolase_BS"/>
</dbReference>
<dbReference type="PANTHER" id="PTHR43522:SF2">
    <property type="entry name" value="TRANSKETOLASE 1-RELATED"/>
    <property type="match status" value="1"/>
</dbReference>
<feature type="binding site" evidence="11">
    <location>
        <position position="491"/>
    </location>
    <ligand>
        <name>substrate</name>
    </ligand>
</feature>
<evidence type="ECO:0000313" key="17">
    <source>
        <dbReference type="EMBL" id="KAJ3476091.1"/>
    </source>
</evidence>
<keyword evidence="15" id="KW-0106">Calcium</keyword>
<evidence type="ECO:0000256" key="8">
    <source>
        <dbReference type="ARBA" id="ARBA00023052"/>
    </source>
</evidence>
<comment type="cofactor">
    <cofactor evidence="12">
        <name>thiamine diphosphate</name>
        <dbReference type="ChEBI" id="CHEBI:58937"/>
    </cofactor>
    <text evidence="12">Binds 1 thiamine pyrophosphate per subunit. During the reaction, the substrate forms a covalent intermediate with the cofactor.</text>
</comment>
<evidence type="ECO:0000256" key="2">
    <source>
        <dbReference type="ARBA" id="ARBA00007131"/>
    </source>
</evidence>
<dbReference type="Pfam" id="PF02779">
    <property type="entry name" value="Transket_pyr"/>
    <property type="match status" value="1"/>
</dbReference>
<sequence length="696" mass="74563">MSNFNKTDEVAIATIRTLAADVVGKANSGHPGAPMGMAPVAHVLFSRCVSGPRSFPERLLIVGLPRFFNANPKSSKWFNRDRFVLSNGHACALQYILLHLCGYKLSLDDLKNFRQVGSLTPGHPEAGHTDGIEVTTGPLGQGFANGVGLGIAQAHFAALYNKEGFDLINNYTYVFTGDGCLMEGVASEAASLAGHLQLGNLIYTSSIDGDTAVAFTENVEQRFLSYGWQVLHVDNGDSDLDSIAGAIAEAKKEKAKPTIIRLRTTIGYGSKQQGTHGVHGSPLKADDIQALKSKFGFPAQQTFHVPQETYDSYAEAAARGAQAEKAWVDLLAAYGQKYPKEHAELTRRIAGELPAGWEQSLPTYKSSDAAQASRKLSEIALTAITPSLPDLMGGSADLTGSNLTRVKGTEDFQAPSTGLGSYKGTYIRYGVREHAMGAIANGLSAYGGIIPYVGTFLNFVSYAAGAVRLSALSKHQVIWVATHDSIGLGEDGPTHQPIETAAHFRATPNLDFWRPADGNETSAAYLVALKSKETPSILSLSRQNLPNLENSSIEKAAKGGYVVHEEANEKLTIVASGSEVSIALEAASKLKAEGINTRVVSLPCWSVFDAQPQDYKLSVLRSGAPILSVEALSTLGWQKYSHEQFGLFGWGASGPYKQIYEKFGITGTNLAAVGKKIVGFYQERGIQVYSPLLKAI</sequence>
<comment type="cofactor">
    <cofactor evidence="1">
        <name>Co(2+)</name>
        <dbReference type="ChEBI" id="CHEBI:48828"/>
    </cofactor>
</comment>
<dbReference type="Pfam" id="PF00456">
    <property type="entry name" value="Transketolase_N"/>
    <property type="match status" value="2"/>
</dbReference>
<feature type="binding site" evidence="11">
    <location>
        <position position="279"/>
    </location>
    <ligand>
        <name>substrate</name>
    </ligand>
</feature>
<feature type="site" description="Important for catalytic activity" evidence="14">
    <location>
        <position position="30"/>
    </location>
</feature>
<evidence type="ECO:0000256" key="14">
    <source>
        <dbReference type="PIRSR" id="PIRSR605478-5"/>
    </source>
</evidence>
<keyword evidence="18" id="KW-1185">Reference proteome</keyword>
<feature type="domain" description="Transketolase-like pyrimidine-binding" evidence="16">
    <location>
        <begin position="371"/>
        <end position="547"/>
    </location>
</feature>
<feature type="binding site" evidence="11">
    <location>
        <position position="30"/>
    </location>
    <ligand>
        <name>substrate</name>
    </ligand>
</feature>
<feature type="site" description="Important for catalytic activity" evidence="14">
    <location>
        <position position="279"/>
    </location>
</feature>
<dbReference type="GO" id="GO:0005634">
    <property type="term" value="C:nucleus"/>
    <property type="evidence" value="ECO:0007669"/>
    <property type="project" value="TreeGrafter"/>
</dbReference>
<feature type="binding site" evidence="12">
    <location>
        <position position="89"/>
    </location>
    <ligand>
        <name>thiamine diphosphate</name>
        <dbReference type="ChEBI" id="CHEBI:58937"/>
    </ligand>
</feature>
<dbReference type="InterPro" id="IPR055152">
    <property type="entry name" value="Transketolase-like_C_2"/>
</dbReference>
<dbReference type="EMBL" id="JANAWD010000753">
    <property type="protein sequence ID" value="KAJ3476091.1"/>
    <property type="molecule type" value="Genomic_DNA"/>
</dbReference>
<evidence type="ECO:0000313" key="18">
    <source>
        <dbReference type="Proteomes" id="UP001212997"/>
    </source>
</evidence>